<feature type="domain" description="FAD dependent oxidoreductase" evidence="1">
    <location>
        <begin position="68"/>
        <end position="466"/>
    </location>
</feature>
<dbReference type="AlphaFoldDB" id="A0AAV8FP08"/>
<comment type="caution">
    <text evidence="2">The sequence shown here is derived from an EMBL/GenBank/DDBJ whole genome shotgun (WGS) entry which is preliminary data.</text>
</comment>
<dbReference type="GO" id="GO:0005737">
    <property type="term" value="C:cytoplasm"/>
    <property type="evidence" value="ECO:0007669"/>
    <property type="project" value="TreeGrafter"/>
</dbReference>
<gene>
    <name evidence="2" type="ORF">LUZ62_043809</name>
</gene>
<reference evidence="2" key="1">
    <citation type="submission" date="2022-08" db="EMBL/GenBank/DDBJ databases">
        <authorList>
            <person name="Marques A."/>
        </authorList>
    </citation>
    <scope>NUCLEOTIDE SEQUENCE</scope>
    <source>
        <strain evidence="2">RhyPub2mFocal</strain>
        <tissue evidence="2">Leaves</tissue>
    </source>
</reference>
<name>A0AAV8FP08_9POAL</name>
<dbReference type="PANTHER" id="PTHR13847">
    <property type="entry name" value="SARCOSINE DEHYDROGENASE-RELATED"/>
    <property type="match status" value="1"/>
</dbReference>
<dbReference type="PANTHER" id="PTHR13847:SF261">
    <property type="entry name" value="FAD-DEPENDENT OXIDOREDUCTASE FAMILY PROTEIN"/>
    <property type="match status" value="1"/>
</dbReference>
<dbReference type="SUPFAM" id="SSF51971">
    <property type="entry name" value="Nucleotide-binding domain"/>
    <property type="match status" value="1"/>
</dbReference>
<accession>A0AAV8FP08</accession>
<protein>
    <submittedName>
        <fullName evidence="2">FAD-dependent oxidoreductase-like protein</fullName>
    </submittedName>
</protein>
<dbReference type="Gene3D" id="3.30.9.10">
    <property type="entry name" value="D-Amino Acid Oxidase, subunit A, domain 2"/>
    <property type="match status" value="1"/>
</dbReference>
<dbReference type="Proteomes" id="UP001140206">
    <property type="component" value="Chromosome 2"/>
</dbReference>
<evidence type="ECO:0000313" key="2">
    <source>
        <dbReference type="EMBL" id="KAJ4792563.1"/>
    </source>
</evidence>
<dbReference type="Pfam" id="PF01266">
    <property type="entry name" value="DAO"/>
    <property type="match status" value="1"/>
</dbReference>
<sequence>MAPPLEPLTATGLLSSRLNPLQNPNPLNPIFVGALSRRRRRGNRNGGGSRCNVLCTATSPRTMSSTRYAILGAGFAGLSVAWHLLKHTQKGSHVCVDIFDETGIGGGASGVAGGLLHPYSPKAKLLWKGAEFWKECLELLAVAEQANNAQRIKETDCVDGGIVLRRGILRPATSQKNVEILIENASSCLESCILQTLDEKAAQFLIPGLCAPFDLAIYMPGAVSIQPKRYLQALFSACQNLANDQSKSTGKERIINLRTQYVSNLHQLSESHANHRPTRSSQFVVSEPSLDNFTGEYDSVIVCLGARVNTLPELSGKLPLRTCRGIVSELHLPTASRGEYADQSPSILSDAWLAFQGPRQVYMGSTWDWNSKIYDQNVSKEECARATEELISRASIFYPEIRRWSLVGAKAGLRAMPPLTENGSVPLLGCLNDLIGDRTNCMFWLVGGLGARGLLYHGLVGKLTSQAAISCDESVIPFEFIDWKKRMPCIVS</sequence>
<proteinExistence type="predicted"/>
<evidence type="ECO:0000313" key="3">
    <source>
        <dbReference type="Proteomes" id="UP001140206"/>
    </source>
</evidence>
<dbReference type="InterPro" id="IPR006076">
    <property type="entry name" value="FAD-dep_OxRdtase"/>
</dbReference>
<organism evidence="2 3">
    <name type="scientific">Rhynchospora pubera</name>
    <dbReference type="NCBI Taxonomy" id="906938"/>
    <lineage>
        <taxon>Eukaryota</taxon>
        <taxon>Viridiplantae</taxon>
        <taxon>Streptophyta</taxon>
        <taxon>Embryophyta</taxon>
        <taxon>Tracheophyta</taxon>
        <taxon>Spermatophyta</taxon>
        <taxon>Magnoliopsida</taxon>
        <taxon>Liliopsida</taxon>
        <taxon>Poales</taxon>
        <taxon>Cyperaceae</taxon>
        <taxon>Cyperoideae</taxon>
        <taxon>Rhynchosporeae</taxon>
        <taxon>Rhynchospora</taxon>
    </lineage>
</organism>
<dbReference type="Gene3D" id="3.50.50.60">
    <property type="entry name" value="FAD/NAD(P)-binding domain"/>
    <property type="match status" value="1"/>
</dbReference>
<dbReference type="InterPro" id="IPR036188">
    <property type="entry name" value="FAD/NAD-bd_sf"/>
</dbReference>
<evidence type="ECO:0000259" key="1">
    <source>
        <dbReference type="Pfam" id="PF01266"/>
    </source>
</evidence>
<dbReference type="EMBL" id="JAMFTS010000002">
    <property type="protein sequence ID" value="KAJ4792563.1"/>
    <property type="molecule type" value="Genomic_DNA"/>
</dbReference>
<keyword evidence="3" id="KW-1185">Reference proteome</keyword>